<dbReference type="EMBL" id="VUOC01000002">
    <property type="protein sequence ID" value="KAA2243843.1"/>
    <property type="molecule type" value="Genomic_DNA"/>
</dbReference>
<protein>
    <submittedName>
        <fullName evidence="5">Glycosyltransferase family 4 protein</fullName>
    </submittedName>
</protein>
<keyword evidence="2 5" id="KW-0808">Transferase</keyword>
<gene>
    <name evidence="5" type="ORF">F0L74_07825</name>
</gene>
<organism evidence="5 6">
    <name type="scientific">Chitinophaga agrisoli</name>
    <dbReference type="NCBI Taxonomy" id="2607653"/>
    <lineage>
        <taxon>Bacteria</taxon>
        <taxon>Pseudomonadati</taxon>
        <taxon>Bacteroidota</taxon>
        <taxon>Chitinophagia</taxon>
        <taxon>Chitinophagales</taxon>
        <taxon>Chitinophagaceae</taxon>
        <taxon>Chitinophaga</taxon>
    </lineage>
</organism>
<name>A0A5B2VVJ8_9BACT</name>
<sequence length="384" mass="42177">MYPEKKIRVLQTIRQGKIGGGESHVLDLVSTLDRSRFEPVVLAFTGGPMIQALEQMQVPAYVIESEKAFDISVWKQVKRFMQQQQIDLVHVHGTRANTNVLWAARSLALPLIYTIHGWSFHEGLHPVMKRMRIAAERFITRKAQVNICVSESNRQTGLAAFGRFQAEVVKNGVNLLKFDPDASYPDVKMACGIPAHHLVVGYIARMTLQKDPVTMVKAFAAAVQQQPDMTLLMVGGGELQQAARDAAQALGINANVVFQDFRQDVPAVLNAMDVYCLPSLWEGFPIGVLEAMAMGKAVIATDVDGTREAVAHERNGLLVPATDTQALTAAILRLAADKALRDRLRCQAIATVQTTYNVTGMTRKIETIYSKLLADGANKANAKS</sequence>
<reference evidence="5 6" key="1">
    <citation type="submission" date="2019-09" db="EMBL/GenBank/DDBJ databases">
        <title>Chitinophaga ginsengihumi sp. nov., isolated from soil of ginseng rhizosphere.</title>
        <authorList>
            <person name="Lee J."/>
        </authorList>
    </citation>
    <scope>NUCLEOTIDE SEQUENCE [LARGE SCALE GENOMIC DNA]</scope>
    <source>
        <strain evidence="5 6">BN140078</strain>
    </source>
</reference>
<dbReference type="Proteomes" id="UP000324611">
    <property type="component" value="Unassembled WGS sequence"/>
</dbReference>
<dbReference type="InterPro" id="IPR001296">
    <property type="entry name" value="Glyco_trans_1"/>
</dbReference>
<dbReference type="Pfam" id="PF00534">
    <property type="entry name" value="Glycos_transf_1"/>
    <property type="match status" value="1"/>
</dbReference>
<comment type="caution">
    <text evidence="5">The sequence shown here is derived from an EMBL/GenBank/DDBJ whole genome shotgun (WGS) entry which is preliminary data.</text>
</comment>
<dbReference type="SUPFAM" id="SSF53756">
    <property type="entry name" value="UDP-Glycosyltransferase/glycogen phosphorylase"/>
    <property type="match status" value="1"/>
</dbReference>
<dbReference type="Pfam" id="PF13439">
    <property type="entry name" value="Glyco_transf_4"/>
    <property type="match status" value="1"/>
</dbReference>
<dbReference type="GO" id="GO:0016757">
    <property type="term" value="F:glycosyltransferase activity"/>
    <property type="evidence" value="ECO:0007669"/>
    <property type="project" value="UniProtKB-KW"/>
</dbReference>
<feature type="domain" description="Glycosyl transferase family 1" evidence="3">
    <location>
        <begin position="196"/>
        <end position="348"/>
    </location>
</feature>
<evidence type="ECO:0000259" key="4">
    <source>
        <dbReference type="Pfam" id="PF13439"/>
    </source>
</evidence>
<dbReference type="InterPro" id="IPR028098">
    <property type="entry name" value="Glyco_trans_4-like_N"/>
</dbReference>
<keyword evidence="1" id="KW-0328">Glycosyltransferase</keyword>
<dbReference type="AlphaFoldDB" id="A0A5B2VVJ8"/>
<reference evidence="5 6" key="2">
    <citation type="submission" date="2019-09" db="EMBL/GenBank/DDBJ databases">
        <authorList>
            <person name="Jin C."/>
        </authorList>
    </citation>
    <scope>NUCLEOTIDE SEQUENCE [LARGE SCALE GENOMIC DNA]</scope>
    <source>
        <strain evidence="5 6">BN140078</strain>
    </source>
</reference>
<evidence type="ECO:0000313" key="5">
    <source>
        <dbReference type="EMBL" id="KAA2243843.1"/>
    </source>
</evidence>
<dbReference type="PANTHER" id="PTHR12526">
    <property type="entry name" value="GLYCOSYLTRANSFERASE"/>
    <property type="match status" value="1"/>
</dbReference>
<dbReference type="Gene3D" id="3.40.50.2000">
    <property type="entry name" value="Glycogen Phosphorylase B"/>
    <property type="match status" value="2"/>
</dbReference>
<evidence type="ECO:0000256" key="2">
    <source>
        <dbReference type="ARBA" id="ARBA00022679"/>
    </source>
</evidence>
<proteinExistence type="predicted"/>
<evidence type="ECO:0000259" key="3">
    <source>
        <dbReference type="Pfam" id="PF00534"/>
    </source>
</evidence>
<keyword evidence="6" id="KW-1185">Reference proteome</keyword>
<accession>A0A5B2VVJ8</accession>
<evidence type="ECO:0000256" key="1">
    <source>
        <dbReference type="ARBA" id="ARBA00022676"/>
    </source>
</evidence>
<evidence type="ECO:0000313" key="6">
    <source>
        <dbReference type="Proteomes" id="UP000324611"/>
    </source>
</evidence>
<dbReference type="PANTHER" id="PTHR12526:SF510">
    <property type="entry name" value="D-INOSITOL 3-PHOSPHATE GLYCOSYLTRANSFERASE"/>
    <property type="match status" value="1"/>
</dbReference>
<feature type="domain" description="Glycosyltransferase subfamily 4-like N-terminal" evidence="4">
    <location>
        <begin position="18"/>
        <end position="175"/>
    </location>
</feature>